<dbReference type="InterPro" id="IPR003593">
    <property type="entry name" value="AAA+_ATPase"/>
</dbReference>
<dbReference type="PROSITE" id="PS00211">
    <property type="entry name" value="ABC_TRANSPORTER_1"/>
    <property type="match status" value="1"/>
</dbReference>
<dbReference type="GO" id="GO:0005524">
    <property type="term" value="F:ATP binding"/>
    <property type="evidence" value="ECO:0007669"/>
    <property type="project" value="UniProtKB-KW"/>
</dbReference>
<dbReference type="HOGENOM" id="CLU_000604_1_2_11"/>
<dbReference type="GO" id="GO:0016887">
    <property type="term" value="F:ATP hydrolysis activity"/>
    <property type="evidence" value="ECO:0007669"/>
    <property type="project" value="InterPro"/>
</dbReference>
<keyword evidence="7" id="KW-1185">Reference proteome</keyword>
<dbReference type="InterPro" id="IPR017871">
    <property type="entry name" value="ABC_transporter-like_CS"/>
</dbReference>
<reference evidence="6 7" key="1">
    <citation type="journal article" date="2009" name="Stand. Genomic Sci.">
        <title>Complete genome sequence of Acidimicrobium ferrooxidans type strain (ICP).</title>
        <authorList>
            <person name="Clum A."/>
            <person name="Nolan M."/>
            <person name="Lang E."/>
            <person name="Glavina Del Rio T."/>
            <person name="Tice H."/>
            <person name="Copeland A."/>
            <person name="Cheng J.F."/>
            <person name="Lucas S."/>
            <person name="Chen F."/>
            <person name="Bruce D."/>
            <person name="Goodwin L."/>
            <person name="Pitluck S."/>
            <person name="Ivanova N."/>
            <person name="Mavrommatis K."/>
            <person name="Mikhailova N."/>
            <person name="Pati A."/>
            <person name="Chen A."/>
            <person name="Palaniappan K."/>
            <person name="Goker M."/>
            <person name="Spring S."/>
            <person name="Land M."/>
            <person name="Hauser L."/>
            <person name="Chang Y.J."/>
            <person name="Jeffries C.C."/>
            <person name="Chain P."/>
            <person name="Bristow J."/>
            <person name="Eisen J.A."/>
            <person name="Markowitz V."/>
            <person name="Hugenholtz P."/>
            <person name="Kyrpides N.C."/>
            <person name="Klenk H.P."/>
            <person name="Lapidus A."/>
        </authorList>
    </citation>
    <scope>NUCLEOTIDE SEQUENCE [LARGE SCALE GENOMIC DNA]</scope>
    <source>
        <strain evidence="7">DSM 10331 / JCM 15462 / NBRC 103882 / ICP</strain>
    </source>
</reference>
<sequence length="302" mass="32194">MSIVISAEGLEKSFGRTRVLDRVDLEVPAGSIFGFLGPNGSGKTTTIRALLGLIFLDAGRAQVLGATVPRLASVRARVGALVEGPGYVPYLSARDNLARLLAARGVASGARQRLIEAALERVGLGAVADRRVARFSLGMRQRLGIAQAIMTDAELLVLDEPTNGLDPAGMREVRRLLAALRDEGRTVFLSTHLLAEAELLCSHVAFMSQGRVVRQGPVSELREIDEPTWRLRGRPLERLLALPGATASADGVAVQVVAPRSAMPALIASAVERGIELEEVTPVLPSLEDLFLAEVGEGFDVR</sequence>
<keyword evidence="3" id="KW-0547">Nucleotide-binding</keyword>
<evidence type="ECO:0000256" key="4">
    <source>
        <dbReference type="ARBA" id="ARBA00022840"/>
    </source>
</evidence>
<dbReference type="EMBL" id="CP001631">
    <property type="protein sequence ID" value="ACU54138.1"/>
    <property type="molecule type" value="Genomic_DNA"/>
</dbReference>
<name>C7LZI0_ACIFD</name>
<evidence type="ECO:0000256" key="2">
    <source>
        <dbReference type="ARBA" id="ARBA00022448"/>
    </source>
</evidence>
<dbReference type="Proteomes" id="UP000000771">
    <property type="component" value="Chromosome"/>
</dbReference>
<keyword evidence="2" id="KW-0813">Transport</keyword>
<dbReference type="PROSITE" id="PS50893">
    <property type="entry name" value="ABC_TRANSPORTER_2"/>
    <property type="match status" value="1"/>
</dbReference>
<dbReference type="PANTHER" id="PTHR43335">
    <property type="entry name" value="ABC TRANSPORTER, ATP-BINDING PROTEIN"/>
    <property type="match status" value="1"/>
</dbReference>
<dbReference type="Gene3D" id="3.40.50.300">
    <property type="entry name" value="P-loop containing nucleotide triphosphate hydrolases"/>
    <property type="match status" value="1"/>
</dbReference>
<accession>C7LZI0</accession>
<dbReference type="InterPro" id="IPR027417">
    <property type="entry name" value="P-loop_NTPase"/>
</dbReference>
<dbReference type="SUPFAM" id="SSF52540">
    <property type="entry name" value="P-loop containing nucleoside triphosphate hydrolases"/>
    <property type="match status" value="1"/>
</dbReference>
<evidence type="ECO:0000313" key="7">
    <source>
        <dbReference type="Proteomes" id="UP000000771"/>
    </source>
</evidence>
<dbReference type="eggNOG" id="COG1131">
    <property type="taxonomic scope" value="Bacteria"/>
</dbReference>
<organism evidence="6 7">
    <name type="scientific">Acidimicrobium ferrooxidans (strain DSM 10331 / JCM 15462 / NBRC 103882 / ICP)</name>
    <dbReference type="NCBI Taxonomy" id="525909"/>
    <lineage>
        <taxon>Bacteria</taxon>
        <taxon>Bacillati</taxon>
        <taxon>Actinomycetota</taxon>
        <taxon>Acidimicrobiia</taxon>
        <taxon>Acidimicrobiales</taxon>
        <taxon>Acidimicrobiaceae</taxon>
        <taxon>Acidimicrobium</taxon>
    </lineage>
</organism>
<evidence type="ECO:0000259" key="5">
    <source>
        <dbReference type="PROSITE" id="PS50893"/>
    </source>
</evidence>
<gene>
    <name evidence="6" type="ordered locus">Afer_1206</name>
</gene>
<dbReference type="OrthoDB" id="9804819at2"/>
<dbReference type="RefSeq" id="WP_015798624.1">
    <property type="nucleotide sequence ID" value="NC_013124.1"/>
</dbReference>
<comment type="similarity">
    <text evidence="1">Belongs to the ABC transporter superfamily.</text>
</comment>
<dbReference type="PANTHER" id="PTHR43335:SF4">
    <property type="entry name" value="ABC TRANSPORTER, ATP-BINDING PROTEIN"/>
    <property type="match status" value="1"/>
</dbReference>
<dbReference type="AlphaFoldDB" id="C7LZI0"/>
<proteinExistence type="inferred from homology"/>
<dbReference type="KEGG" id="afo:Afer_1206"/>
<dbReference type="InterPro" id="IPR003439">
    <property type="entry name" value="ABC_transporter-like_ATP-bd"/>
</dbReference>
<dbReference type="SMART" id="SM00382">
    <property type="entry name" value="AAA"/>
    <property type="match status" value="1"/>
</dbReference>
<evidence type="ECO:0000256" key="3">
    <source>
        <dbReference type="ARBA" id="ARBA00022741"/>
    </source>
</evidence>
<evidence type="ECO:0000256" key="1">
    <source>
        <dbReference type="ARBA" id="ARBA00005417"/>
    </source>
</evidence>
<dbReference type="Pfam" id="PF00005">
    <property type="entry name" value="ABC_tran"/>
    <property type="match status" value="1"/>
</dbReference>
<keyword evidence="4" id="KW-0067">ATP-binding</keyword>
<dbReference type="STRING" id="525909.Afer_1206"/>
<evidence type="ECO:0000313" key="6">
    <source>
        <dbReference type="EMBL" id="ACU54138.1"/>
    </source>
</evidence>
<protein>
    <submittedName>
        <fullName evidence="6">ABC transporter related</fullName>
    </submittedName>
</protein>
<feature type="domain" description="ABC transporter" evidence="5">
    <location>
        <begin position="5"/>
        <end position="234"/>
    </location>
</feature>